<feature type="compositionally biased region" description="Low complexity" evidence="7">
    <location>
        <begin position="1548"/>
        <end position="1565"/>
    </location>
</feature>
<feature type="chain" id="PRO_5042144940" description="Transmembrane protein 131" evidence="8">
    <location>
        <begin position="24"/>
        <end position="2143"/>
    </location>
</feature>
<feature type="region of interest" description="Disordered" evidence="7">
    <location>
        <begin position="1524"/>
        <end position="1583"/>
    </location>
</feature>
<feature type="domain" description="TMEM131L fourth Ig-like" evidence="12">
    <location>
        <begin position="1099"/>
        <end position="1149"/>
    </location>
</feature>
<dbReference type="PANTHER" id="PTHR22050:SF0">
    <property type="entry name" value="TRANSMEMBRANE PROTEIN 131 HOMOLOG"/>
    <property type="match status" value="1"/>
</dbReference>
<comment type="similarity">
    <text evidence="2">Belongs to the TMEM131 family.</text>
</comment>
<organism evidence="14 15">
    <name type="scientific">Petrolisthes cinctipes</name>
    <name type="common">Flat porcelain crab</name>
    <dbReference type="NCBI Taxonomy" id="88211"/>
    <lineage>
        <taxon>Eukaryota</taxon>
        <taxon>Metazoa</taxon>
        <taxon>Ecdysozoa</taxon>
        <taxon>Arthropoda</taxon>
        <taxon>Crustacea</taxon>
        <taxon>Multicrustacea</taxon>
        <taxon>Malacostraca</taxon>
        <taxon>Eumalacostraca</taxon>
        <taxon>Eucarida</taxon>
        <taxon>Decapoda</taxon>
        <taxon>Pleocyemata</taxon>
        <taxon>Anomura</taxon>
        <taxon>Galatheoidea</taxon>
        <taxon>Porcellanidae</taxon>
        <taxon>Petrolisthes</taxon>
    </lineage>
</organism>
<comment type="subcellular location">
    <subcellularLocation>
        <location evidence="1">Membrane</location>
        <topology evidence="1">Single-pass type I membrane protein</topology>
    </subcellularLocation>
</comment>
<evidence type="ECO:0000259" key="13">
    <source>
        <dbReference type="Pfam" id="PF24501"/>
    </source>
</evidence>
<evidence type="ECO:0000256" key="3">
    <source>
        <dbReference type="ARBA" id="ARBA00022692"/>
    </source>
</evidence>
<keyword evidence="5" id="KW-1133">Transmembrane helix</keyword>
<dbReference type="Pfam" id="PF24499">
    <property type="entry name" value="Ig_TMEM131L_4"/>
    <property type="match status" value="2"/>
</dbReference>
<feature type="compositionally biased region" description="Polar residues" evidence="7">
    <location>
        <begin position="1597"/>
        <end position="1606"/>
    </location>
</feature>
<dbReference type="Pfam" id="PF24495">
    <property type="entry name" value="Ig_TMEM131_2"/>
    <property type="match status" value="1"/>
</dbReference>
<name>A0AAE1L5D6_PETCI</name>
<dbReference type="PANTHER" id="PTHR22050">
    <property type="entry name" value="RW1 PROTEIN HOMOLOG"/>
    <property type="match status" value="1"/>
</dbReference>
<accession>A0AAE1L5D6</accession>
<feature type="signal peptide" evidence="8">
    <location>
        <begin position="1"/>
        <end position="23"/>
    </location>
</feature>
<feature type="compositionally biased region" description="Basic and acidic residues" evidence="7">
    <location>
        <begin position="1803"/>
        <end position="1813"/>
    </location>
</feature>
<dbReference type="InterPro" id="IPR039877">
    <property type="entry name" value="TMEM131-like"/>
</dbReference>
<dbReference type="Proteomes" id="UP001286313">
    <property type="component" value="Unassembled WGS sequence"/>
</dbReference>
<feature type="compositionally biased region" description="Low complexity" evidence="7">
    <location>
        <begin position="1644"/>
        <end position="1654"/>
    </location>
</feature>
<protein>
    <recommendedName>
        <fullName evidence="16">Transmembrane protein 131</fullName>
    </recommendedName>
</protein>
<evidence type="ECO:0000259" key="11">
    <source>
        <dbReference type="Pfam" id="PF24498"/>
    </source>
</evidence>
<feature type="region of interest" description="Disordered" evidence="7">
    <location>
        <begin position="1803"/>
        <end position="1875"/>
    </location>
</feature>
<feature type="compositionally biased region" description="Polar residues" evidence="7">
    <location>
        <begin position="53"/>
        <end position="65"/>
    </location>
</feature>
<feature type="compositionally biased region" description="Polar residues" evidence="7">
    <location>
        <begin position="1535"/>
        <end position="1546"/>
    </location>
</feature>
<feature type="domain" description="TMEM131L third Ig-like" evidence="11">
    <location>
        <begin position="724"/>
        <end position="807"/>
    </location>
</feature>
<evidence type="ECO:0000313" key="14">
    <source>
        <dbReference type="EMBL" id="KAK3893710.1"/>
    </source>
</evidence>
<comment type="caution">
    <text evidence="14">The sequence shown here is derived from an EMBL/GenBank/DDBJ whole genome shotgun (WGS) entry which is preliminary data.</text>
</comment>
<dbReference type="Pfam" id="PF24498">
    <property type="entry name" value="Ig_TMEM131L_3"/>
    <property type="match status" value="1"/>
</dbReference>
<feature type="compositionally biased region" description="Polar residues" evidence="7">
    <location>
        <begin position="2074"/>
        <end position="2088"/>
    </location>
</feature>
<gene>
    <name evidence="14" type="ORF">Pcinc_002484</name>
</gene>
<evidence type="ECO:0000256" key="7">
    <source>
        <dbReference type="SAM" id="MobiDB-lite"/>
    </source>
</evidence>
<evidence type="ECO:0000259" key="10">
    <source>
        <dbReference type="Pfam" id="PF24495"/>
    </source>
</evidence>
<keyword evidence="6" id="KW-0472">Membrane</keyword>
<feature type="region of interest" description="Disordered" evidence="7">
    <location>
        <begin position="43"/>
        <end position="65"/>
    </location>
</feature>
<feature type="region of interest" description="Disordered" evidence="7">
    <location>
        <begin position="1597"/>
        <end position="1621"/>
    </location>
</feature>
<dbReference type="GO" id="GO:0016020">
    <property type="term" value="C:membrane"/>
    <property type="evidence" value="ECO:0007669"/>
    <property type="project" value="UniProtKB-SubCell"/>
</dbReference>
<feature type="compositionally biased region" description="Low complexity" evidence="7">
    <location>
        <begin position="1694"/>
        <end position="1703"/>
    </location>
</feature>
<feature type="region of interest" description="Disordered" evidence="7">
    <location>
        <begin position="2074"/>
        <end position="2103"/>
    </location>
</feature>
<evidence type="ECO:0000256" key="8">
    <source>
        <dbReference type="SAM" id="SignalP"/>
    </source>
</evidence>
<feature type="compositionally biased region" description="Pro residues" evidence="7">
    <location>
        <begin position="43"/>
        <end position="52"/>
    </location>
</feature>
<evidence type="ECO:0000256" key="6">
    <source>
        <dbReference type="ARBA" id="ARBA00023136"/>
    </source>
</evidence>
<proteinExistence type="inferred from homology"/>
<feature type="compositionally biased region" description="Polar residues" evidence="7">
    <location>
        <begin position="1737"/>
        <end position="1758"/>
    </location>
</feature>
<keyword evidence="4 8" id="KW-0732">Signal</keyword>
<sequence>MSGTSLVRVLVVLVCVYWTGVLGAWQGCPCGCHHCGGGGPPPQLMAPAPQPPSKSQEGEQQGGNPNLTVWSVMGELIAPFSRSFIQVDNELKYLVDGVAIHMNEAEIPLDTLAGVAHHCQQSHSTLPGDVLPPQPCPTSHVPLNVRDCDPGLGGQLSPQICCQLLHEARPTDEKEGNTCFAELCSPKSCVTFKLVSLPNSPCVPPHLHPNLIHSTSFQERHHGKLHMKYVNLPNMKPRIRIVHVKEGLEDMDSDHMFQQPHYNPPYCPNGEDEPDPPLNLENEKVDCWDLSDEGPQPGMDCYLTPLWLPTQIIKTGETEIRYGDIIDDKGVPSKNYIVFDPPHLDFKEHPTGMPLMRKVVVQNSSPETSVQLHSLSGNTLHFHCTFFQDKVVLPGGNTSFDVVFLGREEGLIENTIFIHTSIGTYKYGVRAVGTGNPYRLRPLVGVRMPLNSSYSPLIQLHNPHPHSLQITEMYSTGGDLHLELLSGSQEGQKNLWNIPPYHTRPLMRANFVARRENNHTAYVRIVTSETNSDYLVVPVEVEVSGQPGLFCPHDGLHFGLRTPHDPPTTLPLHLLNSAHKHIHIQNVITTPVNDAITIDFKPMKIPPGTVRPTQVATVSFDPSKVTSGKKVSGKILIKSKVSAYKLSVPFTVDLLHGALLYNTSITKFYTGTDIEATDSQAGLSFGGIQESIGTVAGVLGGVVSSVSGGGGGSGSSTAGTSNPSSEARNLTLTNTFPCPVVIYNLTLPEEAKKHFEIGWSGAVVVEEGESAHVATLQLLSVGTNARLSTAITVHTNITTIKIPLKAYNGKLTKYIPPVGGDSWLDFGTLGMGDQRDIYFYVINENPVELRLRGWGSNLTRSAVELMGVEQGNITTIKQRNNMTYASKSLFLKPNHYAAFRIGVLTPDTEGIFIAESFVQTQFEQIKIPFRLRTADGSLSVVPDTIVFHNSFPGKISHQNLNILSTFGHPMTVKEVKPLPGDTRFSYEVNKSGSATLQPGQESHIGRLVFDPKLECGSDCYTGFSLTGKAGQQWVNTLSLTSHVADTDTSLYSTLRSRYLNLSSSIFNTSIVLHTSEVHGFRFTAQASLKWPSMCSPPQLTFPLTQVMNTSIQEVFVENPASVPVVAQILLLHHYPATQQLLSIIHHQLSNVDTLLTEDSGGGSGNEVFGLVDVDSAGGSGCGSGYGSGARGGTNGPTPASEITSGLVQHRRMLEEQFKTRVAKDSIAIILEPGAKVKVRLSFTPPDERTHSTVLLVRNNLTVIDAMLVQGRGGRGFLKFGNRKPGSSLPLAFNIGAKHLKDCDSSKSSKYYQPNFTVKRSFQARNTGELPVEVWGFSINELPCEGYGFKVLDCEGFQLAPNGSHKVDIAFTPDFTLSKIQQRLIIHTSLGVMEDPEEGSPLGWISTPEPGRVEYSMVATVPTHLLAECGAAVPRPTWEPLLYYAVLALMLAMLGGAVILAALEADHILKTTIVAMTTSMPANGHNPGFDKSKVFDLRTISETKNISVRNGIANGHAHIENLKSNHLHSNNNNNNRKGQSPSSSGEVLSNGRKPSSGSSSKKFNNNQTLNSSTKSKYLKHSDSKLNTSNGDVYTAAAENSASQIQNKNSRKNNAKGNKGSESMSWTRFFRAAVCNEKDIAEDTDSSQNKKSSSSYNKDDSAVQKQSVGTETDLHIVENFPKVRRRIKQSNEEETSSTTTESSNTDDLSISERDTNSSKSSDVSSSQSEKASKKRGNKAKSTTNKTQNSQTPRISANQVEDNAGFEISTKVKGLKKLKDQGGRTFGGDIYQPSTLELPYTLKPVRTKDYEKDTPKTLKTNTSKSGGNSGETAGSGGSSPTLNWEDSHQQSAEQDLPTSNLSGTHSKQQSQLQPLAPREPSYSAILLGTDKQKNKVTPLAKVPPEVKRVEKPLGVIGQKASGGSNTSTNLGRISGIPSSVTSVPMSSMQNSTLFTVPDNNYSHSMKEDMYGRSLYSGYVDSGPLAGSQASHSWDPKTLSVPTMRPPPGLVQPHDSVHHNSVTEEEWPRYASSQVGGSVWPEGGGYHQEGMNVNTSSAPAPSLWDSLPSIWSQPFWSNNQGAHPQVAQTSPWGTPAPQPSVASGNDASGAVSKGLGFNPFCSANNIWSAPPNHPGDIWPPTSAKKDM</sequence>
<feature type="compositionally biased region" description="Gly residues" evidence="7">
    <location>
        <begin position="1824"/>
        <end position="1834"/>
    </location>
</feature>
<dbReference type="InterPro" id="IPR055435">
    <property type="entry name" value="Ig_TMEM131L_3"/>
</dbReference>
<feature type="compositionally biased region" description="Low complexity" evidence="7">
    <location>
        <begin position="1715"/>
        <end position="1727"/>
    </location>
</feature>
<keyword evidence="3" id="KW-0812">Transmembrane</keyword>
<feature type="domain" description="TMEM131 second Ig-like" evidence="10">
    <location>
        <begin position="437"/>
        <end position="525"/>
    </location>
</feature>
<dbReference type="InterPro" id="IPR056311">
    <property type="entry name" value="TMEM131_Ig_2"/>
</dbReference>
<dbReference type="EMBL" id="JAWQEG010000182">
    <property type="protein sequence ID" value="KAK3893710.1"/>
    <property type="molecule type" value="Genomic_DNA"/>
</dbReference>
<evidence type="ECO:0000259" key="9">
    <source>
        <dbReference type="Pfam" id="PF12371"/>
    </source>
</evidence>
<evidence type="ECO:0000259" key="12">
    <source>
        <dbReference type="Pfam" id="PF24499"/>
    </source>
</evidence>
<dbReference type="InterPro" id="IPR055436">
    <property type="entry name" value="Ig_TMEM131L_4"/>
</dbReference>
<feature type="region of interest" description="Disordered" evidence="7">
    <location>
        <begin position="2124"/>
        <end position="2143"/>
    </location>
</feature>
<evidence type="ECO:0000313" key="15">
    <source>
        <dbReference type="Proteomes" id="UP001286313"/>
    </source>
</evidence>
<keyword evidence="15" id="KW-1185">Reference proteome</keyword>
<evidence type="ECO:0000256" key="4">
    <source>
        <dbReference type="ARBA" id="ARBA00022729"/>
    </source>
</evidence>
<feature type="region of interest" description="Disordered" evidence="7">
    <location>
        <begin position="708"/>
        <end position="730"/>
    </location>
</feature>
<evidence type="ECO:0000256" key="1">
    <source>
        <dbReference type="ARBA" id="ARBA00004479"/>
    </source>
</evidence>
<feature type="domain" description="Transmembrane protein 131-like N-terminal" evidence="9">
    <location>
        <begin position="338"/>
        <end position="420"/>
    </location>
</feature>
<evidence type="ECO:0000256" key="2">
    <source>
        <dbReference type="ARBA" id="ARBA00006682"/>
    </source>
</evidence>
<feature type="domain" description="TMEM131L fifth Ig-like" evidence="13">
    <location>
        <begin position="1325"/>
        <end position="1390"/>
    </location>
</feature>
<feature type="compositionally biased region" description="Low complexity" evidence="7">
    <location>
        <begin position="1524"/>
        <end position="1534"/>
    </location>
</feature>
<feature type="region of interest" description="Disordered" evidence="7">
    <location>
        <begin position="1638"/>
        <end position="1759"/>
    </location>
</feature>
<dbReference type="Pfam" id="PF24501">
    <property type="entry name" value="Ig_TMEM131L_5"/>
    <property type="match status" value="1"/>
</dbReference>
<evidence type="ECO:0000256" key="5">
    <source>
        <dbReference type="ARBA" id="ARBA00022989"/>
    </source>
</evidence>
<feature type="domain" description="TMEM131L fourth Ig-like" evidence="12">
    <location>
        <begin position="1209"/>
        <end position="1272"/>
    </location>
</feature>
<dbReference type="InterPro" id="IPR055437">
    <property type="entry name" value="TMEM131L_Ig_5"/>
</dbReference>
<dbReference type="Pfam" id="PF12371">
    <property type="entry name" value="TMEM131_like_N"/>
    <property type="match status" value="1"/>
</dbReference>
<reference evidence="14" key="1">
    <citation type="submission" date="2023-10" db="EMBL/GenBank/DDBJ databases">
        <title>Genome assemblies of two species of porcelain crab, Petrolisthes cinctipes and Petrolisthes manimaculis (Anomura: Porcellanidae).</title>
        <authorList>
            <person name="Angst P."/>
        </authorList>
    </citation>
    <scope>NUCLEOTIDE SEQUENCE</scope>
    <source>
        <strain evidence="14">PB745_01</strain>
        <tissue evidence="14">Gill</tissue>
    </source>
</reference>
<feature type="compositionally biased region" description="Polar residues" evidence="7">
    <location>
        <begin position="1837"/>
        <end position="1870"/>
    </location>
</feature>
<evidence type="ECO:0008006" key="16">
    <source>
        <dbReference type="Google" id="ProtNLM"/>
    </source>
</evidence>
<dbReference type="InterPro" id="IPR022113">
    <property type="entry name" value="TMEM131L_N"/>
</dbReference>